<sequence length="518" mass="59014">MPPLSWTGRRNTKRSPLPFAQNSLGNYAWHCAFYLRSRLCSRWRAFFSPAHSWSTVSIQCYVDSEESVYIPIAHASFQASNTFNSRQLATYNHPTTVCGRASLQTKHFQEPTGFSMPSLTLPALPALSVWSEMEDRNEFDGVWKSMLPFLSSKGYDVLLSMIPPTGGQPPIRSFSLLAPKDSFRPSESEMFIHWTHRYENDAWAIWTDRNNIARQAYDRHNRLVIIKAVEKDSTEIDILRVLNSPALRRHASNHTIPLIDVIEVEGCSFLVEPWWGMQPFNIHVWQVDDYFNRTIQTLEALSFMHENRIFHRDVSLGNIMGNHNEMGLHMKAGLVPVPLFSTFNIRVGIIDFGLSKQFPEDTPLSDCVDSECCGTEPFIAPEVLERLPSAACEGKSYQLGPVDVYSFGAVALESLIRERNFVQFKERRGAAPYEGTHAMSVLDEFVPQFRRLLEELTDADPLRRPSASEALRRFKDLRTVVPEGVLFAPEGGYPKDLSSHLREVIRLQTCSKDHDSLE</sequence>
<name>A0ACB8S3Z0_9AGAM</name>
<gene>
    <name evidence="1" type="ORF">FA95DRAFT_359427</name>
</gene>
<proteinExistence type="predicted"/>
<reference evidence="1" key="1">
    <citation type="submission" date="2021-02" db="EMBL/GenBank/DDBJ databases">
        <authorList>
            <consortium name="DOE Joint Genome Institute"/>
            <person name="Ahrendt S."/>
            <person name="Looney B.P."/>
            <person name="Miyauchi S."/>
            <person name="Morin E."/>
            <person name="Drula E."/>
            <person name="Courty P.E."/>
            <person name="Chicoki N."/>
            <person name="Fauchery L."/>
            <person name="Kohler A."/>
            <person name="Kuo A."/>
            <person name="Labutti K."/>
            <person name="Pangilinan J."/>
            <person name="Lipzen A."/>
            <person name="Riley R."/>
            <person name="Andreopoulos W."/>
            <person name="He G."/>
            <person name="Johnson J."/>
            <person name="Barry K.W."/>
            <person name="Grigoriev I.V."/>
            <person name="Nagy L."/>
            <person name="Hibbett D."/>
            <person name="Henrissat B."/>
            <person name="Matheny P.B."/>
            <person name="Labbe J."/>
            <person name="Martin F."/>
        </authorList>
    </citation>
    <scope>NUCLEOTIDE SEQUENCE</scope>
    <source>
        <strain evidence="1">FP105234-sp</strain>
    </source>
</reference>
<reference evidence="1" key="2">
    <citation type="journal article" date="2022" name="New Phytol.">
        <title>Evolutionary transition to the ectomycorrhizal habit in the genomes of a hyperdiverse lineage of mushroom-forming fungi.</title>
        <authorList>
            <person name="Looney B."/>
            <person name="Miyauchi S."/>
            <person name="Morin E."/>
            <person name="Drula E."/>
            <person name="Courty P.E."/>
            <person name="Kohler A."/>
            <person name="Kuo A."/>
            <person name="LaButti K."/>
            <person name="Pangilinan J."/>
            <person name="Lipzen A."/>
            <person name="Riley R."/>
            <person name="Andreopoulos W."/>
            <person name="He G."/>
            <person name="Johnson J."/>
            <person name="Nolan M."/>
            <person name="Tritt A."/>
            <person name="Barry K.W."/>
            <person name="Grigoriev I.V."/>
            <person name="Nagy L.G."/>
            <person name="Hibbett D."/>
            <person name="Henrissat B."/>
            <person name="Matheny P.B."/>
            <person name="Labbe J."/>
            <person name="Martin F.M."/>
        </authorList>
    </citation>
    <scope>NUCLEOTIDE SEQUENCE</scope>
    <source>
        <strain evidence="1">FP105234-sp</strain>
    </source>
</reference>
<protein>
    <submittedName>
        <fullName evidence="1">Kinase-like protein</fullName>
    </submittedName>
</protein>
<evidence type="ECO:0000313" key="2">
    <source>
        <dbReference type="Proteomes" id="UP000814033"/>
    </source>
</evidence>
<dbReference type="EMBL" id="MU275854">
    <property type="protein sequence ID" value="KAI0051264.1"/>
    <property type="molecule type" value="Genomic_DNA"/>
</dbReference>
<accession>A0ACB8S3Z0</accession>
<evidence type="ECO:0000313" key="1">
    <source>
        <dbReference type="EMBL" id="KAI0051264.1"/>
    </source>
</evidence>
<organism evidence="1 2">
    <name type="scientific">Auriscalpium vulgare</name>
    <dbReference type="NCBI Taxonomy" id="40419"/>
    <lineage>
        <taxon>Eukaryota</taxon>
        <taxon>Fungi</taxon>
        <taxon>Dikarya</taxon>
        <taxon>Basidiomycota</taxon>
        <taxon>Agaricomycotina</taxon>
        <taxon>Agaricomycetes</taxon>
        <taxon>Russulales</taxon>
        <taxon>Auriscalpiaceae</taxon>
        <taxon>Auriscalpium</taxon>
    </lineage>
</organism>
<keyword evidence="2" id="KW-1185">Reference proteome</keyword>
<dbReference type="Proteomes" id="UP000814033">
    <property type="component" value="Unassembled WGS sequence"/>
</dbReference>
<comment type="caution">
    <text evidence="1">The sequence shown here is derived from an EMBL/GenBank/DDBJ whole genome shotgun (WGS) entry which is preliminary data.</text>
</comment>